<organism evidence="1">
    <name type="scientific">viral metagenome</name>
    <dbReference type="NCBI Taxonomy" id="1070528"/>
    <lineage>
        <taxon>unclassified sequences</taxon>
        <taxon>metagenomes</taxon>
        <taxon>organismal metagenomes</taxon>
    </lineage>
</organism>
<sequence>MTETEQHFNLIEMTKEGTQLRTIAVIFENNISNPISKRDIEKEYTARTMATKITFPVTFTSMEELVASLDYAPGDVQRQLRTFHDKFKRYGLVREGEGETIKYIWTPKKKSDLDTIVRPALRNIFKTDTERDAFVQSKEDKCELCGISSKEERLAVDHWRAHSVYNVDEQGIAVLLCETCNNIHHNYDASKCIVNNKNNIKYIKNWIKTEIRVREMGYLPNEEDLKTQGENIQKVIEYYETIQPLAPEFWEGLA</sequence>
<dbReference type="Pfam" id="PF02945">
    <property type="entry name" value="Endonuclease_7"/>
    <property type="match status" value="1"/>
</dbReference>
<dbReference type="InterPro" id="IPR004211">
    <property type="entry name" value="Endonuclease_7"/>
</dbReference>
<accession>A0A6C0CVJ6</accession>
<proteinExistence type="predicted"/>
<evidence type="ECO:0000313" key="1">
    <source>
        <dbReference type="EMBL" id="QHT08267.1"/>
    </source>
</evidence>
<name>A0A6C0CVJ6_9ZZZZ</name>
<reference evidence="1" key="1">
    <citation type="journal article" date="2020" name="Nature">
        <title>Giant virus diversity and host interactions through global metagenomics.</title>
        <authorList>
            <person name="Schulz F."/>
            <person name="Roux S."/>
            <person name="Paez-Espino D."/>
            <person name="Jungbluth S."/>
            <person name="Walsh D.A."/>
            <person name="Denef V.J."/>
            <person name="McMahon K.D."/>
            <person name="Konstantinidis K.T."/>
            <person name="Eloe-Fadrosh E.A."/>
            <person name="Kyrpides N.C."/>
            <person name="Woyke T."/>
        </authorList>
    </citation>
    <scope>NUCLEOTIDE SEQUENCE</scope>
    <source>
        <strain evidence="1">GVMAG-M-3300022752-66</strain>
    </source>
</reference>
<dbReference type="Gene3D" id="1.10.30.50">
    <property type="match status" value="1"/>
</dbReference>
<dbReference type="EMBL" id="MN739493">
    <property type="protein sequence ID" value="QHT08267.1"/>
    <property type="molecule type" value="Genomic_DNA"/>
</dbReference>
<protein>
    <recommendedName>
        <fullName evidence="2">HNH endonuclease</fullName>
    </recommendedName>
</protein>
<evidence type="ECO:0008006" key="2">
    <source>
        <dbReference type="Google" id="ProtNLM"/>
    </source>
</evidence>
<dbReference type="AlphaFoldDB" id="A0A6C0CVJ6"/>